<evidence type="ECO:0000256" key="6">
    <source>
        <dbReference type="SAM" id="MobiDB-lite"/>
    </source>
</evidence>
<feature type="transmembrane region" description="Helical" evidence="7">
    <location>
        <begin position="512"/>
        <end position="532"/>
    </location>
</feature>
<sequence length="577" mass="62095">MSSPFSAAAASANLTNADTNPLTETVSSAPRKSSDSLTADLDPDAKSIGTIDESGVPHHRRSASVASTVFDNEERSAFLRPIDTAMTDPNGPATPSFFLTRFFKKVSAKEYKRLFRMSLPVIFSYMLQNSLQTVSILIVGRLGAFELATSAFSFMFAMSTGWLIQLGGTTAIDTLGSATYTASEDPYELGILLQRGFFVFGTLYIPVIGVWIFAEPILMLLGQTPELSKAAAEFLQCLIPGGLGFIYFEALKKYMQVQGLMEASSYVLLVTSPLNGLLNYLFIHPLGFGLNGAALATGCTYWLSFWGLALYAKFSRGKDAWGGFSMRAFSNLGIFYKLSVLGIIMVGTEWWAFEIVALVAGRLGDIALAAQSCVMTSDQVTFTIPFGIGVAVSTRVGNLLGEKRSRAARRAAYTGALLAASVGFVVMFIMLLARNYYGKLFSDDINVIKATAAVVPFVALFQVADGINASCSGSLRGMGRQHIGAFINSAAYYVLALPLGISLAFHGSGLPGLWIGQCVALYIAGTLEFSVVMTTNWTKEVDNALARLDEAPEASDSEDDEPDEYMSTHSVEAREAV</sequence>
<feature type="transmembrane region" description="Helical" evidence="7">
    <location>
        <begin position="192"/>
        <end position="213"/>
    </location>
</feature>
<dbReference type="PANTHER" id="PTHR11206">
    <property type="entry name" value="MULTIDRUG RESISTANCE PROTEIN"/>
    <property type="match status" value="1"/>
</dbReference>
<comment type="caution">
    <text evidence="8">The sequence shown here is derived from an EMBL/GenBank/DDBJ whole genome shotgun (WGS) entry which is preliminary data.</text>
</comment>
<dbReference type="NCBIfam" id="TIGR00797">
    <property type="entry name" value="matE"/>
    <property type="match status" value="1"/>
</dbReference>
<feature type="transmembrane region" description="Helical" evidence="7">
    <location>
        <begin position="151"/>
        <end position="172"/>
    </location>
</feature>
<dbReference type="GeneID" id="90040315"/>
<feature type="region of interest" description="Disordered" evidence="6">
    <location>
        <begin position="549"/>
        <end position="577"/>
    </location>
</feature>
<evidence type="ECO:0000256" key="7">
    <source>
        <dbReference type="SAM" id="Phobius"/>
    </source>
</evidence>
<keyword evidence="5 7" id="KW-0472">Membrane</keyword>
<keyword evidence="9" id="KW-1185">Reference proteome</keyword>
<dbReference type="CDD" id="cd13132">
    <property type="entry name" value="MATE_eukaryotic"/>
    <property type="match status" value="1"/>
</dbReference>
<dbReference type="InterPro" id="IPR002528">
    <property type="entry name" value="MATE_fam"/>
</dbReference>
<feature type="region of interest" description="Disordered" evidence="6">
    <location>
        <begin position="1"/>
        <end position="65"/>
    </location>
</feature>
<evidence type="ECO:0000256" key="5">
    <source>
        <dbReference type="ARBA" id="ARBA00023136"/>
    </source>
</evidence>
<dbReference type="Pfam" id="PF01554">
    <property type="entry name" value="MatE"/>
    <property type="match status" value="2"/>
</dbReference>
<feature type="transmembrane region" description="Helical" evidence="7">
    <location>
        <begin position="485"/>
        <end position="506"/>
    </location>
</feature>
<comment type="subcellular location">
    <subcellularLocation>
        <location evidence="1">Membrane</location>
        <topology evidence="1">Multi-pass membrane protein</topology>
    </subcellularLocation>
</comment>
<dbReference type="RefSeq" id="XP_064769887.1">
    <property type="nucleotide sequence ID" value="XM_064914803.1"/>
</dbReference>
<name>A0ABR1FAI4_9ASCO</name>
<feature type="compositionally biased region" description="Polar residues" evidence="6">
    <location>
        <begin position="13"/>
        <end position="37"/>
    </location>
</feature>
<dbReference type="Proteomes" id="UP001498771">
    <property type="component" value="Unassembled WGS sequence"/>
</dbReference>
<feature type="transmembrane region" description="Helical" evidence="7">
    <location>
        <begin position="412"/>
        <end position="433"/>
    </location>
</feature>
<keyword evidence="3 7" id="KW-0812">Transmembrane</keyword>
<organism evidence="8 9">
    <name type="scientific">Myxozyma melibiosi</name>
    <dbReference type="NCBI Taxonomy" id="54550"/>
    <lineage>
        <taxon>Eukaryota</taxon>
        <taxon>Fungi</taxon>
        <taxon>Dikarya</taxon>
        <taxon>Ascomycota</taxon>
        <taxon>Saccharomycotina</taxon>
        <taxon>Lipomycetes</taxon>
        <taxon>Lipomycetales</taxon>
        <taxon>Lipomycetaceae</taxon>
        <taxon>Myxozyma</taxon>
    </lineage>
</organism>
<evidence type="ECO:0000256" key="1">
    <source>
        <dbReference type="ARBA" id="ARBA00004141"/>
    </source>
</evidence>
<keyword evidence="4 7" id="KW-1133">Transmembrane helix</keyword>
<evidence type="ECO:0000313" key="9">
    <source>
        <dbReference type="Proteomes" id="UP001498771"/>
    </source>
</evidence>
<feature type="transmembrane region" description="Helical" evidence="7">
    <location>
        <begin position="288"/>
        <end position="312"/>
    </location>
</feature>
<reference evidence="8 9" key="1">
    <citation type="submission" date="2024-03" db="EMBL/GenBank/DDBJ databases">
        <title>Genome-scale model development and genomic sequencing of the oleaginous clade Lipomyces.</title>
        <authorList>
            <consortium name="Lawrence Berkeley National Laboratory"/>
            <person name="Czajka J.J."/>
            <person name="Han Y."/>
            <person name="Kim J."/>
            <person name="Mondo S.J."/>
            <person name="Hofstad B.A."/>
            <person name="Robles A."/>
            <person name="Haridas S."/>
            <person name="Riley R."/>
            <person name="LaButti K."/>
            <person name="Pangilinan J."/>
            <person name="Andreopoulos W."/>
            <person name="Lipzen A."/>
            <person name="Yan J."/>
            <person name="Wang M."/>
            <person name="Ng V."/>
            <person name="Grigoriev I.V."/>
            <person name="Spatafora J.W."/>
            <person name="Magnuson J.K."/>
            <person name="Baker S.E."/>
            <person name="Pomraning K.R."/>
        </authorList>
    </citation>
    <scope>NUCLEOTIDE SEQUENCE [LARGE SCALE GENOMIC DNA]</scope>
    <source>
        <strain evidence="8 9">Phaff 52-87</strain>
    </source>
</reference>
<evidence type="ECO:0000256" key="4">
    <source>
        <dbReference type="ARBA" id="ARBA00022989"/>
    </source>
</evidence>
<gene>
    <name evidence="8" type="ORF">BZA70DRAFT_306338</name>
</gene>
<proteinExistence type="inferred from homology"/>
<comment type="similarity">
    <text evidence="2">Belongs to the multi antimicrobial extrusion (MATE) (TC 2.A.66.1) family.</text>
</comment>
<accession>A0ABR1FAI4</accession>
<feature type="transmembrane region" description="Helical" evidence="7">
    <location>
        <begin position="333"/>
        <end position="353"/>
    </location>
</feature>
<feature type="compositionally biased region" description="Acidic residues" evidence="6">
    <location>
        <begin position="551"/>
        <end position="564"/>
    </location>
</feature>
<evidence type="ECO:0000256" key="3">
    <source>
        <dbReference type="ARBA" id="ARBA00022692"/>
    </source>
</evidence>
<evidence type="ECO:0000313" key="8">
    <source>
        <dbReference type="EMBL" id="KAK7206854.1"/>
    </source>
</evidence>
<feature type="transmembrane region" description="Helical" evidence="7">
    <location>
        <begin position="445"/>
        <end position="464"/>
    </location>
</feature>
<feature type="transmembrane region" description="Helical" evidence="7">
    <location>
        <begin position="233"/>
        <end position="251"/>
    </location>
</feature>
<evidence type="ECO:0000256" key="2">
    <source>
        <dbReference type="ARBA" id="ARBA00010199"/>
    </source>
</evidence>
<feature type="transmembrane region" description="Helical" evidence="7">
    <location>
        <begin position="382"/>
        <end position="400"/>
    </location>
</feature>
<protein>
    <submittedName>
        <fullName evidence="8">MATE efflux family protein subfamily</fullName>
    </submittedName>
</protein>
<feature type="transmembrane region" description="Helical" evidence="7">
    <location>
        <begin position="263"/>
        <end position="282"/>
    </location>
</feature>
<feature type="compositionally biased region" description="Low complexity" evidence="6">
    <location>
        <begin position="1"/>
        <end position="12"/>
    </location>
</feature>
<dbReference type="InterPro" id="IPR045069">
    <property type="entry name" value="MATE_euk"/>
</dbReference>
<dbReference type="EMBL" id="JBBJBU010000002">
    <property type="protein sequence ID" value="KAK7206854.1"/>
    <property type="molecule type" value="Genomic_DNA"/>
</dbReference>